<feature type="domain" description="F-box" evidence="2">
    <location>
        <begin position="4"/>
        <end position="54"/>
    </location>
</feature>
<reference evidence="3" key="1">
    <citation type="journal article" date="2018" name="Nat. Plants">
        <title>Whole-genome landscape of Medicago truncatula symbiotic genes.</title>
        <authorList>
            <person name="Pecrix Y."/>
            <person name="Gamas P."/>
            <person name="Carrere S."/>
        </authorList>
    </citation>
    <scope>NUCLEOTIDE SEQUENCE</scope>
    <source>
        <tissue evidence="3">Leaves</tissue>
    </source>
</reference>
<evidence type="ECO:0000256" key="1">
    <source>
        <dbReference type="SAM" id="MobiDB-lite"/>
    </source>
</evidence>
<evidence type="ECO:0000259" key="2">
    <source>
        <dbReference type="PROSITE" id="PS50181"/>
    </source>
</evidence>
<dbReference type="Gramene" id="rna8115">
    <property type="protein sequence ID" value="RHN72408.1"/>
    <property type="gene ID" value="gene8115"/>
</dbReference>
<evidence type="ECO:0000313" key="3">
    <source>
        <dbReference type="EMBL" id="RHN72408.1"/>
    </source>
</evidence>
<dbReference type="SUPFAM" id="SSF81383">
    <property type="entry name" value="F-box domain"/>
    <property type="match status" value="1"/>
</dbReference>
<feature type="region of interest" description="Disordered" evidence="1">
    <location>
        <begin position="68"/>
        <end position="106"/>
    </location>
</feature>
<proteinExistence type="predicted"/>
<dbReference type="AlphaFoldDB" id="A0A396J7B7"/>
<dbReference type="EMBL" id="PSQE01000002">
    <property type="protein sequence ID" value="RHN72408.1"/>
    <property type="molecule type" value="Genomic_DNA"/>
</dbReference>
<accession>A0A396J7B7</accession>
<dbReference type="InterPro" id="IPR001810">
    <property type="entry name" value="F-box_dom"/>
</dbReference>
<organism evidence="3">
    <name type="scientific">Medicago truncatula</name>
    <name type="common">Barrel medic</name>
    <name type="synonym">Medicago tribuloides</name>
    <dbReference type="NCBI Taxonomy" id="3880"/>
    <lineage>
        <taxon>Eukaryota</taxon>
        <taxon>Viridiplantae</taxon>
        <taxon>Streptophyta</taxon>
        <taxon>Embryophyta</taxon>
        <taxon>Tracheophyta</taxon>
        <taxon>Spermatophyta</taxon>
        <taxon>Magnoliopsida</taxon>
        <taxon>eudicotyledons</taxon>
        <taxon>Gunneridae</taxon>
        <taxon>Pentapetalae</taxon>
        <taxon>rosids</taxon>
        <taxon>fabids</taxon>
        <taxon>Fabales</taxon>
        <taxon>Fabaceae</taxon>
        <taxon>Papilionoideae</taxon>
        <taxon>50 kb inversion clade</taxon>
        <taxon>NPAAA clade</taxon>
        <taxon>Hologalegina</taxon>
        <taxon>IRL clade</taxon>
        <taxon>Trifolieae</taxon>
        <taxon>Medicago</taxon>
    </lineage>
</organism>
<comment type="caution">
    <text evidence="3">The sequence shown here is derived from an EMBL/GenBank/DDBJ whole genome shotgun (WGS) entry which is preliminary data.</text>
</comment>
<dbReference type="PROSITE" id="PS50181">
    <property type="entry name" value="FBOX"/>
    <property type="match status" value="1"/>
</dbReference>
<sequence length="120" mass="13860">MMAESPITMIPNELMIEILCMVESSNPLQMRCVCKLRKSLVVDPKMMKKHFHRFSTEVADLTSKAKKHINAFKSQHPEQDTGVEDAAEEKEDKKEEDDDATPDKDKLKQWLMIDVDHLDC</sequence>
<feature type="compositionally biased region" description="Acidic residues" evidence="1">
    <location>
        <begin position="81"/>
        <end position="100"/>
    </location>
</feature>
<protein>
    <submittedName>
        <fullName evidence="3">Putative F-box domain-containing protein</fullName>
    </submittedName>
</protein>
<dbReference type="Gene3D" id="1.20.1280.50">
    <property type="match status" value="1"/>
</dbReference>
<name>A0A396J7B7_MEDTR</name>
<gene>
    <name evidence="3" type="ORF">MtrunA17_Chr2g0287331</name>
</gene>
<dbReference type="InterPro" id="IPR036047">
    <property type="entry name" value="F-box-like_dom_sf"/>
</dbReference>
<dbReference type="Proteomes" id="UP000265566">
    <property type="component" value="Chromosome 2"/>
</dbReference>